<evidence type="ECO:0000256" key="1">
    <source>
        <dbReference type="SAM" id="MobiDB-lite"/>
    </source>
</evidence>
<proteinExistence type="predicted"/>
<organism evidence="2 3">
    <name type="scientific">Rhodocollybia butyracea</name>
    <dbReference type="NCBI Taxonomy" id="206335"/>
    <lineage>
        <taxon>Eukaryota</taxon>
        <taxon>Fungi</taxon>
        <taxon>Dikarya</taxon>
        <taxon>Basidiomycota</taxon>
        <taxon>Agaricomycotina</taxon>
        <taxon>Agaricomycetes</taxon>
        <taxon>Agaricomycetidae</taxon>
        <taxon>Agaricales</taxon>
        <taxon>Marasmiineae</taxon>
        <taxon>Omphalotaceae</taxon>
        <taxon>Rhodocollybia</taxon>
    </lineage>
</organism>
<accession>A0A9P5QBS6</accession>
<reference evidence="2" key="1">
    <citation type="submission" date="2020-11" db="EMBL/GenBank/DDBJ databases">
        <authorList>
            <consortium name="DOE Joint Genome Institute"/>
            <person name="Ahrendt S."/>
            <person name="Riley R."/>
            <person name="Andreopoulos W."/>
            <person name="Labutti K."/>
            <person name="Pangilinan J."/>
            <person name="Ruiz-Duenas F.J."/>
            <person name="Barrasa J.M."/>
            <person name="Sanchez-Garcia M."/>
            <person name="Camarero S."/>
            <person name="Miyauchi S."/>
            <person name="Serrano A."/>
            <person name="Linde D."/>
            <person name="Babiker R."/>
            <person name="Drula E."/>
            <person name="Ayuso-Fernandez I."/>
            <person name="Pacheco R."/>
            <person name="Padilla G."/>
            <person name="Ferreira P."/>
            <person name="Barriuso J."/>
            <person name="Kellner H."/>
            <person name="Castanera R."/>
            <person name="Alfaro M."/>
            <person name="Ramirez L."/>
            <person name="Pisabarro A.G."/>
            <person name="Kuo A."/>
            <person name="Tritt A."/>
            <person name="Lipzen A."/>
            <person name="He G."/>
            <person name="Yan M."/>
            <person name="Ng V."/>
            <person name="Cullen D."/>
            <person name="Martin F."/>
            <person name="Rosso M.-N."/>
            <person name="Henrissat B."/>
            <person name="Hibbett D."/>
            <person name="Martinez A.T."/>
            <person name="Grigoriev I.V."/>
        </authorList>
    </citation>
    <scope>NUCLEOTIDE SEQUENCE</scope>
    <source>
        <strain evidence="2">AH 40177</strain>
    </source>
</reference>
<comment type="caution">
    <text evidence="2">The sequence shown here is derived from an EMBL/GenBank/DDBJ whole genome shotgun (WGS) entry which is preliminary data.</text>
</comment>
<feature type="compositionally biased region" description="Low complexity" evidence="1">
    <location>
        <begin position="152"/>
        <end position="167"/>
    </location>
</feature>
<dbReference type="AlphaFoldDB" id="A0A9P5QBS6"/>
<name>A0A9P5QBS6_9AGAR</name>
<feature type="compositionally biased region" description="Low complexity" evidence="1">
    <location>
        <begin position="19"/>
        <end position="44"/>
    </location>
</feature>
<feature type="compositionally biased region" description="Basic and acidic residues" evidence="1">
    <location>
        <begin position="122"/>
        <end position="132"/>
    </location>
</feature>
<feature type="compositionally biased region" description="Polar residues" evidence="1">
    <location>
        <begin position="76"/>
        <end position="87"/>
    </location>
</feature>
<protein>
    <submittedName>
        <fullName evidence="2">Uncharacterized protein</fullName>
    </submittedName>
</protein>
<dbReference type="Proteomes" id="UP000772434">
    <property type="component" value="Unassembled WGS sequence"/>
</dbReference>
<evidence type="ECO:0000313" key="3">
    <source>
        <dbReference type="Proteomes" id="UP000772434"/>
    </source>
</evidence>
<feature type="region of interest" description="Disordered" evidence="1">
    <location>
        <begin position="1"/>
        <end position="168"/>
    </location>
</feature>
<keyword evidence="3" id="KW-1185">Reference proteome</keyword>
<dbReference type="EMBL" id="JADNRY010000001">
    <property type="protein sequence ID" value="KAF9078577.1"/>
    <property type="molecule type" value="Genomic_DNA"/>
</dbReference>
<gene>
    <name evidence="2" type="ORF">BDP27DRAFT_17836</name>
</gene>
<feature type="compositionally biased region" description="Low complexity" evidence="1">
    <location>
        <begin position="108"/>
        <end position="117"/>
    </location>
</feature>
<sequence>MSYSTLLSPPVRPSTATGSSYTPSQSTFTQSTLSPSTFTTTQTGTGTGTGAGATGSSETQTQTTPTSTLRRPTRQEGSPRSPLTNVRNIVALWKERTPTRNDGAKVAEVVPPTSVSPTPEPRTQREGERVSVEDDGGLFGLRRRASGKRASAESVGEGESERVSSGSNGLDVSELSRFLGGNGTETVRLCLFNFHFLTLPFSRSILVHCTTSMYTRNLLIDGSDAKLCSIVTPSYCRGWLLVRLLHPVRPPAGLR</sequence>
<dbReference type="OrthoDB" id="2507336at2759"/>
<feature type="compositionally biased region" description="Low complexity" evidence="1">
    <location>
        <begin position="54"/>
        <end position="70"/>
    </location>
</feature>
<evidence type="ECO:0000313" key="2">
    <source>
        <dbReference type="EMBL" id="KAF9078577.1"/>
    </source>
</evidence>
<feature type="compositionally biased region" description="Basic and acidic residues" evidence="1">
    <location>
        <begin position="93"/>
        <end position="105"/>
    </location>
</feature>